<sequence>MTLRVGIVDTTFARVDMARYAIEELRNNDPSVVIERITVPGFKNTPWAAKQLINRGVDAVMVFGWIGPSLTDKITYAVASMGLIMLQIEYDKPIIDVTVHEDEARDERELFDIAVDRSRKHARNLILMLRGELTKWAGMGLRQGRPDVGPIIR</sequence>
<evidence type="ECO:0000256" key="1">
    <source>
        <dbReference type="ARBA" id="ARBA00000968"/>
    </source>
</evidence>
<keyword evidence="7 9" id="KW-0808">Transferase</keyword>
<dbReference type="SUPFAM" id="SSF52121">
    <property type="entry name" value="Lumazine synthase"/>
    <property type="match status" value="1"/>
</dbReference>
<dbReference type="InterPro" id="IPR036467">
    <property type="entry name" value="LS/RS_sf"/>
</dbReference>
<evidence type="ECO:0000256" key="3">
    <source>
        <dbReference type="ARBA" id="ARBA00007424"/>
    </source>
</evidence>
<evidence type="ECO:0000313" key="9">
    <source>
        <dbReference type="EMBL" id="ADN51906.1"/>
    </source>
</evidence>
<protein>
    <recommendedName>
        <fullName evidence="5 8">Riboflavin synthase</fullName>
        <ecNumber evidence="4 8">2.5.1.9</ecNumber>
    </recommendedName>
</protein>
<organism evidence="9 10">
    <name type="scientific">Vulcanisaeta distributa (strain DSM 14429 / JCM 11212 / NBRC 100878 / IC-017)</name>
    <dbReference type="NCBI Taxonomy" id="572478"/>
    <lineage>
        <taxon>Archaea</taxon>
        <taxon>Thermoproteota</taxon>
        <taxon>Thermoprotei</taxon>
        <taxon>Thermoproteales</taxon>
        <taxon>Thermoproteaceae</taxon>
        <taxon>Vulcanisaeta</taxon>
    </lineage>
</organism>
<dbReference type="GO" id="GO:0009349">
    <property type="term" value="C:riboflavin synthase complex"/>
    <property type="evidence" value="ECO:0007669"/>
    <property type="project" value="InterPro"/>
</dbReference>
<keyword evidence="6" id="KW-0686">Riboflavin biosynthesis</keyword>
<dbReference type="eggNOG" id="arCOG01322">
    <property type="taxonomic scope" value="Archaea"/>
</dbReference>
<dbReference type="Pfam" id="PF00885">
    <property type="entry name" value="DMRL_synthase"/>
    <property type="match status" value="1"/>
</dbReference>
<reference evidence="10" key="2">
    <citation type="journal article" date="2010" name="Stand. Genomic Sci.">
        <title>Complete genome sequence of Vulcanisaeta distributa type strain (IC-017T).</title>
        <authorList>
            <person name="Mavromatis K."/>
            <person name="Sikorski J."/>
            <person name="Pabst E."/>
            <person name="Teshima H."/>
            <person name="Lapidus A."/>
            <person name="Lucas S."/>
            <person name="Nolan M."/>
            <person name="Glavina Del Rio T."/>
            <person name="Cheng J."/>
            <person name="Bruce D."/>
            <person name="Goodwin L."/>
            <person name="Pitluck S."/>
            <person name="Liolios K."/>
            <person name="Ivanova N."/>
            <person name="Mikhailova N."/>
            <person name="Pati A."/>
            <person name="Chen A."/>
            <person name="Palaniappan K."/>
            <person name="Land M."/>
            <person name="Hauser L."/>
            <person name="Chang Y."/>
            <person name="Jeffries C."/>
            <person name="Rohde M."/>
            <person name="Spring S."/>
            <person name="Goker M."/>
            <person name="Wirth R."/>
            <person name="Woyke T."/>
            <person name="Bristow J."/>
            <person name="Eisen J."/>
            <person name="Markowitz V."/>
            <person name="Hugenholtz P."/>
            <person name="Klenk H."/>
            <person name="Kyrpides N."/>
        </authorList>
    </citation>
    <scope>NUCLEOTIDE SEQUENCE [LARGE SCALE GENOMIC DNA]</scope>
    <source>
        <strain evidence="10">DSM 14429 / JCM 11212 / NBRC 100878 / IC-017</strain>
    </source>
</reference>
<dbReference type="KEGG" id="vdi:Vdis_2542"/>
<dbReference type="InterPro" id="IPR006399">
    <property type="entry name" value="Ribfl_synth_arc"/>
</dbReference>
<proteinExistence type="inferred from homology"/>
<dbReference type="Proteomes" id="UP000006681">
    <property type="component" value="Chromosome"/>
</dbReference>
<evidence type="ECO:0000256" key="7">
    <source>
        <dbReference type="ARBA" id="ARBA00022679"/>
    </source>
</evidence>
<evidence type="ECO:0000256" key="4">
    <source>
        <dbReference type="ARBA" id="ARBA00012827"/>
    </source>
</evidence>
<comment type="pathway">
    <text evidence="2">Cofactor biosynthesis; riboflavin biosynthesis; riboflavin from 2-hydroxy-3-oxobutyl phosphate and 5-amino-6-(D-ribitylamino)uracil: step 2/2.</text>
</comment>
<dbReference type="Gene3D" id="3.40.50.960">
    <property type="entry name" value="Lumazine/riboflavin synthase"/>
    <property type="match status" value="1"/>
</dbReference>
<dbReference type="STRING" id="572478.Vdis_2542"/>
<gene>
    <name evidence="9" type="ordered locus">Vdis_2542</name>
</gene>
<name>E1QS74_VULDI</name>
<comment type="catalytic activity">
    <reaction evidence="1">
        <text>2 6,7-dimethyl-8-(1-D-ribityl)lumazine + H(+) = 5-amino-6-(D-ribitylamino)uracil + riboflavin</text>
        <dbReference type="Rhea" id="RHEA:20772"/>
        <dbReference type="ChEBI" id="CHEBI:15378"/>
        <dbReference type="ChEBI" id="CHEBI:15934"/>
        <dbReference type="ChEBI" id="CHEBI:57986"/>
        <dbReference type="ChEBI" id="CHEBI:58201"/>
        <dbReference type="EC" id="2.5.1.9"/>
    </reaction>
</comment>
<dbReference type="AlphaFoldDB" id="E1QS74"/>
<dbReference type="InterPro" id="IPR002180">
    <property type="entry name" value="LS/RS"/>
</dbReference>
<dbReference type="EC" id="2.5.1.9" evidence="4 8"/>
<evidence type="ECO:0000256" key="6">
    <source>
        <dbReference type="ARBA" id="ARBA00022619"/>
    </source>
</evidence>
<keyword evidence="10" id="KW-1185">Reference proteome</keyword>
<evidence type="ECO:0000256" key="5">
    <source>
        <dbReference type="ARBA" id="ARBA00013950"/>
    </source>
</evidence>
<dbReference type="GeneID" id="9753502"/>
<evidence type="ECO:0000256" key="2">
    <source>
        <dbReference type="ARBA" id="ARBA00004887"/>
    </source>
</evidence>
<dbReference type="HOGENOM" id="CLU_1682776_0_0_2"/>
<dbReference type="CDD" id="cd09210">
    <property type="entry name" value="Riboflavin_synthase_archaeal"/>
    <property type="match status" value="1"/>
</dbReference>
<comment type="similarity">
    <text evidence="3">Belongs to the DMRL synthase family.</text>
</comment>
<dbReference type="GO" id="GO:0004746">
    <property type="term" value="F:riboflavin synthase activity"/>
    <property type="evidence" value="ECO:0007669"/>
    <property type="project" value="UniProtKB-UniRule"/>
</dbReference>
<evidence type="ECO:0000313" key="10">
    <source>
        <dbReference type="Proteomes" id="UP000006681"/>
    </source>
</evidence>
<reference evidence="9 10" key="1">
    <citation type="journal article" date="2010" name="Stand. Genomic Sci.">
        <title>Complete genome sequence of Vulcanisaeta distributa type strain (IC-017).</title>
        <authorList>
            <person name="Mavromatis K."/>
            <person name="Sikorski J."/>
            <person name="Pabst E."/>
            <person name="Teshima H."/>
            <person name="Lapidus A."/>
            <person name="Lucas S."/>
            <person name="Nolan M."/>
            <person name="Glavina Del Rio T."/>
            <person name="Cheng J.F."/>
            <person name="Bruce D."/>
            <person name="Goodwin L."/>
            <person name="Pitluck S."/>
            <person name="Liolios K."/>
            <person name="Ivanova N."/>
            <person name="Mikhailova N."/>
            <person name="Pati A."/>
            <person name="Chen A."/>
            <person name="Palaniappan K."/>
            <person name="Land M."/>
            <person name="Hauser L."/>
            <person name="Chang Y.J."/>
            <person name="Jeffries C.D."/>
            <person name="Rohde M."/>
            <person name="Spring S."/>
            <person name="Goker M."/>
            <person name="Wirth R."/>
            <person name="Woyke T."/>
            <person name="Bristow J."/>
            <person name="Eisen J.A."/>
            <person name="Markowitz V."/>
            <person name="Hugenholtz P."/>
            <person name="Klenk H.P."/>
            <person name="Kyrpides N.C."/>
        </authorList>
    </citation>
    <scope>NUCLEOTIDE SEQUENCE [LARGE SCALE GENOMIC DNA]</scope>
    <source>
        <strain evidence="10">DSM 14429 / JCM 11212 / NBRC 100878 / IC-017</strain>
    </source>
</reference>
<dbReference type="GO" id="GO:0009231">
    <property type="term" value="P:riboflavin biosynthetic process"/>
    <property type="evidence" value="ECO:0007669"/>
    <property type="project" value="UniProtKB-UniPathway"/>
</dbReference>
<dbReference type="EMBL" id="CP002100">
    <property type="protein sequence ID" value="ADN51906.1"/>
    <property type="molecule type" value="Genomic_DNA"/>
</dbReference>
<dbReference type="RefSeq" id="WP_013337631.1">
    <property type="nucleotide sequence ID" value="NC_014537.1"/>
</dbReference>
<dbReference type="UniPathway" id="UPA00275">
    <property type="reaction ID" value="UER00405"/>
</dbReference>
<accession>E1QS74</accession>
<evidence type="ECO:0000256" key="8">
    <source>
        <dbReference type="NCBIfam" id="TIGR01506"/>
    </source>
</evidence>
<dbReference type="OrthoDB" id="23911at2157"/>
<dbReference type="NCBIfam" id="TIGR01506">
    <property type="entry name" value="ribC_arch"/>
    <property type="match status" value="1"/>
</dbReference>